<dbReference type="EMBL" id="CDHN01000003">
    <property type="protein sequence ID" value="CEJ91498.1"/>
    <property type="molecule type" value="Genomic_DNA"/>
</dbReference>
<protein>
    <recommendedName>
        <fullName evidence="3">SnoaL-like domain-containing protein</fullName>
    </recommendedName>
</protein>
<dbReference type="SUPFAM" id="SSF54427">
    <property type="entry name" value="NTF2-like"/>
    <property type="match status" value="1"/>
</dbReference>
<proteinExistence type="predicted"/>
<dbReference type="Proteomes" id="UP000039046">
    <property type="component" value="Unassembled WGS sequence"/>
</dbReference>
<dbReference type="PANTHER" id="PTHR39401:SF1">
    <property type="entry name" value="SNOAL-LIKE DOMAIN-CONTAINING PROTEIN"/>
    <property type="match status" value="1"/>
</dbReference>
<keyword evidence="2" id="KW-1185">Reference proteome</keyword>
<evidence type="ECO:0000313" key="2">
    <source>
        <dbReference type="Proteomes" id="UP000039046"/>
    </source>
</evidence>
<evidence type="ECO:0000313" key="1">
    <source>
        <dbReference type="EMBL" id="CEJ91498.1"/>
    </source>
</evidence>
<gene>
    <name evidence="1" type="ORF">VHEMI07205</name>
</gene>
<evidence type="ECO:0008006" key="3">
    <source>
        <dbReference type="Google" id="ProtNLM"/>
    </source>
</evidence>
<reference evidence="1 2" key="1">
    <citation type="journal article" date="2015" name="Genome Announc.">
        <title>Draft Genome Sequence and Gene Annotation of the Entomopathogenic Fungus Verticillium hemipterigenum.</title>
        <authorList>
            <person name="Horn F."/>
            <person name="Habel A."/>
            <person name="Scharf D.H."/>
            <person name="Dworschak J."/>
            <person name="Brakhage A.A."/>
            <person name="Guthke R."/>
            <person name="Hertweck C."/>
            <person name="Linde J."/>
        </authorList>
    </citation>
    <scope>NUCLEOTIDE SEQUENCE [LARGE SCALE GENOMIC DNA]</scope>
</reference>
<dbReference type="STRING" id="1531966.A0A0A1TL75"/>
<dbReference type="Gene3D" id="3.10.450.50">
    <property type="match status" value="1"/>
</dbReference>
<dbReference type="InterPro" id="IPR032710">
    <property type="entry name" value="NTF2-like_dom_sf"/>
</dbReference>
<name>A0A0A1TL75_9HYPO</name>
<dbReference type="AlphaFoldDB" id="A0A0A1TL75"/>
<dbReference type="OrthoDB" id="3468019at2759"/>
<accession>A0A0A1TL75</accession>
<sequence>MSGGYFPVYPQHDNLPDPEIRTFITNFYQTSDKKESDELWVSFFHSDADVTIGNDHGKSEQGIRELRARMWNVVADRKHIVYKVFPHRFQESSDEGSTEHELMLFGDVHVVTKDEQKLTLPWAAHAVLRKGSQPTDEWKFQKYRVYLQR</sequence>
<organism evidence="1 2">
    <name type="scientific">[Torrubiella] hemipterigena</name>
    <dbReference type="NCBI Taxonomy" id="1531966"/>
    <lineage>
        <taxon>Eukaryota</taxon>
        <taxon>Fungi</taxon>
        <taxon>Dikarya</taxon>
        <taxon>Ascomycota</taxon>
        <taxon>Pezizomycotina</taxon>
        <taxon>Sordariomycetes</taxon>
        <taxon>Hypocreomycetidae</taxon>
        <taxon>Hypocreales</taxon>
        <taxon>Clavicipitaceae</taxon>
        <taxon>Clavicipitaceae incertae sedis</taxon>
        <taxon>'Torrubiella' clade</taxon>
    </lineage>
</organism>
<dbReference type="HOGENOM" id="CLU_107714_2_2_1"/>
<dbReference type="PANTHER" id="PTHR39401">
    <property type="entry name" value="SNOAL-LIKE DOMAIN-CONTAINING PROTEIN"/>
    <property type="match status" value="1"/>
</dbReference>